<evidence type="ECO:0000313" key="2">
    <source>
        <dbReference type="EMBL" id="SPQ21224.1"/>
    </source>
</evidence>
<feature type="region of interest" description="Disordered" evidence="1">
    <location>
        <begin position="39"/>
        <end position="67"/>
    </location>
</feature>
<reference evidence="2 3" key="1">
    <citation type="submission" date="2018-04" db="EMBL/GenBank/DDBJ databases">
        <authorList>
            <person name="Huttner S."/>
            <person name="Dainat J."/>
        </authorList>
    </citation>
    <scope>NUCLEOTIDE SEQUENCE [LARGE SCALE GENOMIC DNA]</scope>
</reference>
<dbReference type="Proteomes" id="UP000289323">
    <property type="component" value="Unassembled WGS sequence"/>
</dbReference>
<accession>A0A3S5CWK5</accession>
<dbReference type="EMBL" id="OUUZ01000008">
    <property type="protein sequence ID" value="SPQ21224.1"/>
    <property type="molecule type" value="Genomic_DNA"/>
</dbReference>
<proteinExistence type="predicted"/>
<evidence type="ECO:0000313" key="3">
    <source>
        <dbReference type="Proteomes" id="UP000289323"/>
    </source>
</evidence>
<dbReference type="AlphaFoldDB" id="A0A3S5CWK5"/>
<sequence>MPSIVSPAAAIMLPSYSLDDLGKAEPQFLPLQDCRVGVHDPRNGTADTHQEREAIEGRVRDRDDGVPINDSQDIELSIDKDVVRVEVVVGKAKSLDRAIPIAR</sequence>
<evidence type="ECO:0000256" key="1">
    <source>
        <dbReference type="SAM" id="MobiDB-lite"/>
    </source>
</evidence>
<protein>
    <submittedName>
        <fullName evidence="2">D2b1158d-db02-4d60-a557-6d7418a738d3</fullName>
    </submittedName>
</protein>
<feature type="compositionally biased region" description="Basic and acidic residues" evidence="1">
    <location>
        <begin position="39"/>
        <end position="65"/>
    </location>
</feature>
<name>A0A3S5CWK5_9PEZI</name>
<gene>
    <name evidence="2" type="ORF">TT172_LOCUS3643</name>
</gene>
<organism evidence="2 3">
    <name type="scientific">Thermothielavioides terrestris</name>
    <dbReference type="NCBI Taxonomy" id="2587410"/>
    <lineage>
        <taxon>Eukaryota</taxon>
        <taxon>Fungi</taxon>
        <taxon>Dikarya</taxon>
        <taxon>Ascomycota</taxon>
        <taxon>Pezizomycotina</taxon>
        <taxon>Sordariomycetes</taxon>
        <taxon>Sordariomycetidae</taxon>
        <taxon>Sordariales</taxon>
        <taxon>Chaetomiaceae</taxon>
        <taxon>Thermothielavioides</taxon>
    </lineage>
</organism>